<feature type="domain" description="Helix-hairpin-helix DNA-binding motif class 1" evidence="2">
    <location>
        <begin position="161"/>
        <end position="180"/>
    </location>
</feature>
<name>A0A135L2A9_9BACI</name>
<feature type="domain" description="Helix-hairpin-helix DNA-binding motif class 1" evidence="2">
    <location>
        <begin position="191"/>
        <end position="210"/>
    </location>
</feature>
<dbReference type="SMART" id="SM00278">
    <property type="entry name" value="HhH1"/>
    <property type="match status" value="2"/>
</dbReference>
<organism evidence="3 4">
    <name type="scientific">Tepidibacillus decaturensis</name>
    <dbReference type="NCBI Taxonomy" id="1413211"/>
    <lineage>
        <taxon>Bacteria</taxon>
        <taxon>Bacillati</taxon>
        <taxon>Bacillota</taxon>
        <taxon>Bacilli</taxon>
        <taxon>Bacillales</taxon>
        <taxon>Bacillaceae</taxon>
        <taxon>Tepidibacillus</taxon>
    </lineage>
</organism>
<dbReference type="PANTHER" id="PTHR21180">
    <property type="entry name" value="ENDONUCLEASE/EXONUCLEASE/PHOSPHATASE FAMILY DOMAIN-CONTAINING PROTEIN 1"/>
    <property type="match status" value="1"/>
</dbReference>
<dbReference type="RefSeq" id="WP_068723290.1">
    <property type="nucleotide sequence ID" value="NZ_LSKU01000001.1"/>
</dbReference>
<dbReference type="EMBL" id="LSKU01000001">
    <property type="protein sequence ID" value="KXG43154.1"/>
    <property type="molecule type" value="Genomic_DNA"/>
</dbReference>
<sequence>MGSLPNIRFTKREKVLLGLLIIFLLIIISQYISYHQKQPPTFADEPLAELSTEKGDTPQGEVKQTEMTNPKKIVVDVKGAVAKPGIYQLTEGSRVKEALDLAGGTLANADLNQVNLAQKIADEMVIFVPVQGETLNGVSSGLGVSFESNAETISINQASEKELMQLDGIGPAKAKAIIEYRTKQGKFQTIEDLMNVPGIGQKTFEQIKEKISVH</sequence>
<dbReference type="InterPro" id="IPR010994">
    <property type="entry name" value="RuvA_2-like"/>
</dbReference>
<dbReference type="Gene3D" id="1.10.150.310">
    <property type="entry name" value="Tex RuvX-like domain-like"/>
    <property type="match status" value="1"/>
</dbReference>
<feature type="transmembrane region" description="Helical" evidence="1">
    <location>
        <begin position="15"/>
        <end position="34"/>
    </location>
</feature>
<dbReference type="NCBIfam" id="TIGR00426">
    <property type="entry name" value="competence protein ComEA helix-hairpin-helix repeat region"/>
    <property type="match status" value="1"/>
</dbReference>
<protein>
    <recommendedName>
        <fullName evidence="2">Helix-hairpin-helix DNA-binding motif class 1 domain-containing protein</fullName>
    </recommendedName>
</protein>
<dbReference type="Pfam" id="PF12836">
    <property type="entry name" value="HHH_3"/>
    <property type="match status" value="1"/>
</dbReference>
<accession>A0A135L2A9</accession>
<dbReference type="Proteomes" id="UP000070352">
    <property type="component" value="Unassembled WGS sequence"/>
</dbReference>
<dbReference type="GO" id="GO:0003677">
    <property type="term" value="F:DNA binding"/>
    <property type="evidence" value="ECO:0007669"/>
    <property type="project" value="InterPro"/>
</dbReference>
<dbReference type="STRING" id="1413211.U473_03295"/>
<dbReference type="OrthoDB" id="9790239at2"/>
<evidence type="ECO:0000313" key="3">
    <source>
        <dbReference type="EMBL" id="KXG43154.1"/>
    </source>
</evidence>
<keyword evidence="1" id="KW-0472">Membrane</keyword>
<evidence type="ECO:0000259" key="2">
    <source>
        <dbReference type="SMART" id="SM00278"/>
    </source>
</evidence>
<evidence type="ECO:0000313" key="4">
    <source>
        <dbReference type="Proteomes" id="UP000070352"/>
    </source>
</evidence>
<gene>
    <name evidence="3" type="ORF">U473_03295</name>
</gene>
<keyword evidence="1" id="KW-1133">Transmembrane helix</keyword>
<dbReference type="Gene3D" id="3.10.560.10">
    <property type="entry name" value="Outer membrane lipoprotein wza domain like"/>
    <property type="match status" value="1"/>
</dbReference>
<comment type="caution">
    <text evidence="3">The sequence shown here is derived from an EMBL/GenBank/DDBJ whole genome shotgun (WGS) entry which is preliminary data.</text>
</comment>
<dbReference type="InterPro" id="IPR051675">
    <property type="entry name" value="Endo/Exo/Phosphatase_dom_1"/>
</dbReference>
<dbReference type="GO" id="GO:0015627">
    <property type="term" value="C:type II protein secretion system complex"/>
    <property type="evidence" value="ECO:0007669"/>
    <property type="project" value="TreeGrafter"/>
</dbReference>
<dbReference type="AlphaFoldDB" id="A0A135L2A9"/>
<dbReference type="PANTHER" id="PTHR21180:SF32">
    <property type="entry name" value="ENDONUCLEASE_EXONUCLEASE_PHOSPHATASE FAMILY DOMAIN-CONTAINING PROTEIN 1"/>
    <property type="match status" value="1"/>
</dbReference>
<dbReference type="InterPro" id="IPR019554">
    <property type="entry name" value="Soluble_ligand-bd"/>
</dbReference>
<reference evidence="3 4" key="1">
    <citation type="submission" date="2016-02" db="EMBL/GenBank/DDBJ databases">
        <title>Draft Genome for Tepidibacillus decaturensis nov. sp. Strain Z9, an Anaerobic, Moderately Thermophilic and Heterotrophic Bacterium from Deep Subsurface of the Illinois Basin, USA.</title>
        <authorList>
            <person name="Dong Y."/>
            <person name="Chang J.Y."/>
            <person name="Sanford R."/>
            <person name="Fouke B.W."/>
        </authorList>
    </citation>
    <scope>NUCLEOTIDE SEQUENCE [LARGE SCALE GENOMIC DNA]</scope>
    <source>
        <strain evidence="3 4">Z9</strain>
    </source>
</reference>
<dbReference type="InterPro" id="IPR004509">
    <property type="entry name" value="Competence_ComEA_HhH"/>
</dbReference>
<proteinExistence type="predicted"/>
<keyword evidence="4" id="KW-1185">Reference proteome</keyword>
<evidence type="ECO:0000256" key="1">
    <source>
        <dbReference type="SAM" id="Phobius"/>
    </source>
</evidence>
<dbReference type="GO" id="GO:0006281">
    <property type="term" value="P:DNA repair"/>
    <property type="evidence" value="ECO:0007669"/>
    <property type="project" value="InterPro"/>
</dbReference>
<dbReference type="Pfam" id="PF10531">
    <property type="entry name" value="SLBB"/>
    <property type="match status" value="1"/>
</dbReference>
<dbReference type="SUPFAM" id="SSF47781">
    <property type="entry name" value="RuvA domain 2-like"/>
    <property type="match status" value="1"/>
</dbReference>
<dbReference type="GO" id="GO:0015628">
    <property type="term" value="P:protein secretion by the type II secretion system"/>
    <property type="evidence" value="ECO:0007669"/>
    <property type="project" value="TreeGrafter"/>
</dbReference>
<dbReference type="InterPro" id="IPR003583">
    <property type="entry name" value="Hlx-hairpin-Hlx_DNA-bd_motif"/>
</dbReference>
<keyword evidence="1" id="KW-0812">Transmembrane</keyword>